<evidence type="ECO:0000313" key="2">
    <source>
        <dbReference type="EMBL" id="THU75297.1"/>
    </source>
</evidence>
<reference evidence="2 3" key="1">
    <citation type="journal article" date="2019" name="Nat. Ecol. Evol.">
        <title>Megaphylogeny resolves global patterns of mushroom evolution.</title>
        <authorList>
            <person name="Varga T."/>
            <person name="Krizsan K."/>
            <person name="Foldi C."/>
            <person name="Dima B."/>
            <person name="Sanchez-Garcia M."/>
            <person name="Sanchez-Ramirez S."/>
            <person name="Szollosi G.J."/>
            <person name="Szarkandi J.G."/>
            <person name="Papp V."/>
            <person name="Albert L."/>
            <person name="Andreopoulos W."/>
            <person name="Angelini C."/>
            <person name="Antonin V."/>
            <person name="Barry K.W."/>
            <person name="Bougher N.L."/>
            <person name="Buchanan P."/>
            <person name="Buyck B."/>
            <person name="Bense V."/>
            <person name="Catcheside P."/>
            <person name="Chovatia M."/>
            <person name="Cooper J."/>
            <person name="Damon W."/>
            <person name="Desjardin D."/>
            <person name="Finy P."/>
            <person name="Geml J."/>
            <person name="Haridas S."/>
            <person name="Hughes K."/>
            <person name="Justo A."/>
            <person name="Karasinski D."/>
            <person name="Kautmanova I."/>
            <person name="Kiss B."/>
            <person name="Kocsube S."/>
            <person name="Kotiranta H."/>
            <person name="LaButti K.M."/>
            <person name="Lechner B.E."/>
            <person name="Liimatainen K."/>
            <person name="Lipzen A."/>
            <person name="Lukacs Z."/>
            <person name="Mihaltcheva S."/>
            <person name="Morgado L.N."/>
            <person name="Niskanen T."/>
            <person name="Noordeloos M.E."/>
            <person name="Ohm R.A."/>
            <person name="Ortiz-Santana B."/>
            <person name="Ovrebo C."/>
            <person name="Racz N."/>
            <person name="Riley R."/>
            <person name="Savchenko A."/>
            <person name="Shiryaev A."/>
            <person name="Soop K."/>
            <person name="Spirin V."/>
            <person name="Szebenyi C."/>
            <person name="Tomsovsky M."/>
            <person name="Tulloss R.E."/>
            <person name="Uehling J."/>
            <person name="Grigoriev I.V."/>
            <person name="Vagvolgyi C."/>
            <person name="Papp T."/>
            <person name="Martin F.M."/>
            <person name="Miettinen O."/>
            <person name="Hibbett D.S."/>
            <person name="Nagy L.G."/>
        </authorList>
    </citation>
    <scope>NUCLEOTIDE SEQUENCE [LARGE SCALE GENOMIC DNA]</scope>
    <source>
        <strain evidence="2 3">CBS 962.96</strain>
    </source>
</reference>
<feature type="compositionally biased region" description="Low complexity" evidence="1">
    <location>
        <begin position="130"/>
        <end position="142"/>
    </location>
</feature>
<evidence type="ECO:0000256" key="1">
    <source>
        <dbReference type="SAM" id="MobiDB-lite"/>
    </source>
</evidence>
<proteinExistence type="predicted"/>
<feature type="region of interest" description="Disordered" evidence="1">
    <location>
        <begin position="130"/>
        <end position="149"/>
    </location>
</feature>
<name>A0A4S8KIP0_DENBC</name>
<gene>
    <name evidence="2" type="ORF">K435DRAFT_915225</name>
</gene>
<feature type="compositionally biased region" description="Polar residues" evidence="1">
    <location>
        <begin position="74"/>
        <end position="96"/>
    </location>
</feature>
<dbReference type="AlphaFoldDB" id="A0A4S8KIP0"/>
<feature type="non-terminal residue" evidence="2">
    <location>
        <position position="240"/>
    </location>
</feature>
<accession>A0A4S8KIP0</accession>
<organism evidence="2 3">
    <name type="scientific">Dendrothele bispora (strain CBS 962.96)</name>
    <dbReference type="NCBI Taxonomy" id="1314807"/>
    <lineage>
        <taxon>Eukaryota</taxon>
        <taxon>Fungi</taxon>
        <taxon>Dikarya</taxon>
        <taxon>Basidiomycota</taxon>
        <taxon>Agaricomycotina</taxon>
        <taxon>Agaricomycetes</taxon>
        <taxon>Agaricomycetidae</taxon>
        <taxon>Agaricales</taxon>
        <taxon>Agaricales incertae sedis</taxon>
        <taxon>Dendrothele</taxon>
    </lineage>
</organism>
<feature type="region of interest" description="Disordered" evidence="1">
    <location>
        <begin position="72"/>
        <end position="96"/>
    </location>
</feature>
<dbReference type="Proteomes" id="UP000297245">
    <property type="component" value="Unassembled WGS sequence"/>
</dbReference>
<sequence length="240" mass="26754">MTRKLQPEGKKPPGRVAWYRKDAEIEKFLTDHYEEFEKCFKAKTVTPFYTSLTTKYFLQFVKEEAEVNPKSGVVTGSTQVGPAAQPSQTETVDLQDNQETRAVDFPQAQDQDSRTPSNGTDNAVAVNNTTIAATSSASTPTAESGDEDKGLDAASFQQVVKQLGWLSLPQGELLEKKKVFGEMRTKIGNYYRKEHRSLASNDILQRHPDFCVHVVRPRCVQRPSASRCVQGHVRPSASKC</sequence>
<keyword evidence="3" id="KW-1185">Reference proteome</keyword>
<evidence type="ECO:0000313" key="3">
    <source>
        <dbReference type="Proteomes" id="UP000297245"/>
    </source>
</evidence>
<dbReference type="EMBL" id="ML182440">
    <property type="protein sequence ID" value="THU75297.1"/>
    <property type="molecule type" value="Genomic_DNA"/>
</dbReference>
<protein>
    <submittedName>
        <fullName evidence="2">Uncharacterized protein</fullName>
    </submittedName>
</protein>